<name>A0A8J7FII2_9NEIS</name>
<evidence type="ECO:0000313" key="2">
    <source>
        <dbReference type="Proteomes" id="UP000604481"/>
    </source>
</evidence>
<dbReference type="Proteomes" id="UP000604481">
    <property type="component" value="Unassembled WGS sequence"/>
</dbReference>
<comment type="caution">
    <text evidence="1">The sequence shown here is derived from an EMBL/GenBank/DDBJ whole genome shotgun (WGS) entry which is preliminary data.</text>
</comment>
<accession>A0A8J7FII2</accession>
<dbReference type="AlphaFoldDB" id="A0A8J7FII2"/>
<proteinExistence type="predicted"/>
<gene>
    <name evidence="1" type="ORF">INR99_01620</name>
</gene>
<evidence type="ECO:0000313" key="1">
    <source>
        <dbReference type="EMBL" id="MBE9608037.1"/>
    </source>
</evidence>
<sequence length="337" mass="37810">MKQVLQQLFGAFSAAGLSPRPRQQTEDGRISALHALLQKQRFAELNQQFARLPAELQFPALQSLSCNGKAVENWLLLQPNLPALLAHACTLLALTRKLSSPLEQHTLLQEADDCLQRAHTLAPDDPLPFCVGIAVGCALGKDMDTLEERFAALRQRAPRHYWGQLQLVLAYTERRDDAGMLAFARKMHRRSPRGDGCNLMPVLAHLQIASRFESLADREAYCQRSDVHDDIVRCYLRSLASSHYVVNAATSHQRNHMAVALILGGALRHGLRELRRLDGYDPQVWRLLAANWRENRSPALIIDRLQRHRPARKASKPAALPTVLRSSLSQMTQTIPG</sequence>
<protein>
    <submittedName>
        <fullName evidence="1">Uncharacterized protein</fullName>
    </submittedName>
</protein>
<dbReference type="RefSeq" id="WP_194114541.1">
    <property type="nucleotide sequence ID" value="NZ_JADFUA010000001.1"/>
</dbReference>
<organism evidence="1 2">
    <name type="scientific">Chitinilyticum piscinae</name>
    <dbReference type="NCBI Taxonomy" id="2866724"/>
    <lineage>
        <taxon>Bacteria</taxon>
        <taxon>Pseudomonadati</taxon>
        <taxon>Pseudomonadota</taxon>
        <taxon>Betaproteobacteria</taxon>
        <taxon>Neisseriales</taxon>
        <taxon>Chitinibacteraceae</taxon>
        <taxon>Chitinilyticum</taxon>
    </lineage>
</organism>
<reference evidence="1 2" key="1">
    <citation type="submission" date="2020-10" db="EMBL/GenBank/DDBJ databases">
        <title>The genome sequence of Chitinilyticum litopenaei 4Y14.</title>
        <authorList>
            <person name="Liu Y."/>
        </authorList>
    </citation>
    <scope>NUCLEOTIDE SEQUENCE [LARGE SCALE GENOMIC DNA]</scope>
    <source>
        <strain evidence="1 2">4Y14</strain>
    </source>
</reference>
<dbReference type="EMBL" id="JADFUA010000001">
    <property type="protein sequence ID" value="MBE9608037.1"/>
    <property type="molecule type" value="Genomic_DNA"/>
</dbReference>
<keyword evidence="2" id="KW-1185">Reference proteome</keyword>